<dbReference type="Pfam" id="PF09278">
    <property type="entry name" value="MerR-DNA-bind"/>
    <property type="match status" value="1"/>
</dbReference>
<evidence type="ECO:0000256" key="7">
    <source>
        <dbReference type="ARBA" id="ARBA00023163"/>
    </source>
</evidence>
<gene>
    <name evidence="9" type="primary">soxR</name>
    <name evidence="9" type="ORF">RM423_11680</name>
</gene>
<dbReference type="PRINTS" id="PR00040">
    <property type="entry name" value="HTHMERR"/>
</dbReference>
<dbReference type="InterPro" id="IPR015358">
    <property type="entry name" value="Tscrpt_reg_MerR_DNA-bd"/>
</dbReference>
<dbReference type="EMBL" id="JAVREH010000013">
    <property type="protein sequence ID" value="MDT0262057.1"/>
    <property type="molecule type" value="Genomic_DNA"/>
</dbReference>
<accession>A0ABU2JAS2</accession>
<evidence type="ECO:0000256" key="3">
    <source>
        <dbReference type="ARBA" id="ARBA00023004"/>
    </source>
</evidence>
<evidence type="ECO:0000313" key="10">
    <source>
        <dbReference type="Proteomes" id="UP001183176"/>
    </source>
</evidence>
<evidence type="ECO:0000256" key="2">
    <source>
        <dbReference type="ARBA" id="ARBA00022723"/>
    </source>
</evidence>
<dbReference type="Gene3D" id="1.10.1660.10">
    <property type="match status" value="1"/>
</dbReference>
<dbReference type="PROSITE" id="PS00552">
    <property type="entry name" value="HTH_MERR_1"/>
    <property type="match status" value="1"/>
</dbReference>
<feature type="domain" description="HTH merR-type" evidence="8">
    <location>
        <begin position="4"/>
        <end position="72"/>
    </location>
</feature>
<evidence type="ECO:0000313" key="9">
    <source>
        <dbReference type="EMBL" id="MDT0262057.1"/>
    </source>
</evidence>
<dbReference type="InterPro" id="IPR047057">
    <property type="entry name" value="MerR_fam"/>
</dbReference>
<keyword evidence="6" id="KW-0238">DNA-binding</keyword>
<proteinExistence type="predicted"/>
<dbReference type="PROSITE" id="PS50937">
    <property type="entry name" value="HTH_MERR_2"/>
    <property type="match status" value="1"/>
</dbReference>
<keyword evidence="4" id="KW-0411">Iron-sulfur</keyword>
<keyword evidence="1" id="KW-0001">2Fe-2S</keyword>
<dbReference type="InterPro" id="IPR009061">
    <property type="entry name" value="DNA-bd_dom_put_sf"/>
</dbReference>
<evidence type="ECO:0000256" key="5">
    <source>
        <dbReference type="ARBA" id="ARBA00023015"/>
    </source>
</evidence>
<evidence type="ECO:0000256" key="4">
    <source>
        <dbReference type="ARBA" id="ARBA00023014"/>
    </source>
</evidence>
<evidence type="ECO:0000256" key="6">
    <source>
        <dbReference type="ARBA" id="ARBA00023125"/>
    </source>
</evidence>
<dbReference type="InterPro" id="IPR010211">
    <property type="entry name" value="Redox-sen_tscrpt-act_SoxR"/>
</dbReference>
<dbReference type="PANTHER" id="PTHR30204:SF0">
    <property type="entry name" value="REDOX-SENSITIVE TRANSCRIPTIONAL ACTIVATOR SOXR"/>
    <property type="match status" value="1"/>
</dbReference>
<protein>
    <submittedName>
        <fullName evidence="9">Redox-sensitive transcriptional activator SoxR</fullName>
    </submittedName>
</protein>
<dbReference type="NCBIfam" id="TIGR01950">
    <property type="entry name" value="SoxR"/>
    <property type="match status" value="1"/>
</dbReference>
<keyword evidence="7" id="KW-0804">Transcription</keyword>
<keyword evidence="3" id="KW-0408">Iron</keyword>
<keyword evidence="2" id="KW-0479">Metal-binding</keyword>
<sequence>METTLSIGDFAARSGVSVSAVRFYEQNGLISSTRTSGNQRRYARTELRRLAVVRAARQLGIPLADIQTALATLPDGRAPTRRDWTRLSRRWRATIDQRIADLQSLKDRLDGCIGCGCLSLRRCALYNAQDVAAEFGAGPRLLLGTEVQ</sequence>
<evidence type="ECO:0000259" key="8">
    <source>
        <dbReference type="PROSITE" id="PS50937"/>
    </source>
</evidence>
<dbReference type="Proteomes" id="UP001183176">
    <property type="component" value="Unassembled WGS sequence"/>
</dbReference>
<dbReference type="Pfam" id="PF00376">
    <property type="entry name" value="MerR"/>
    <property type="match status" value="1"/>
</dbReference>
<keyword evidence="10" id="KW-1185">Reference proteome</keyword>
<dbReference type="RefSeq" id="WP_311423209.1">
    <property type="nucleotide sequence ID" value="NZ_JAVREH010000013.1"/>
</dbReference>
<evidence type="ECO:0000256" key="1">
    <source>
        <dbReference type="ARBA" id="ARBA00022714"/>
    </source>
</evidence>
<reference evidence="10" key="1">
    <citation type="submission" date="2023-07" db="EMBL/GenBank/DDBJ databases">
        <title>30 novel species of actinomycetes from the DSMZ collection.</title>
        <authorList>
            <person name="Nouioui I."/>
        </authorList>
    </citation>
    <scope>NUCLEOTIDE SEQUENCE [LARGE SCALE GENOMIC DNA]</scope>
    <source>
        <strain evidence="10">DSM 44399</strain>
    </source>
</reference>
<dbReference type="PANTHER" id="PTHR30204">
    <property type="entry name" value="REDOX-CYCLING DRUG-SENSING TRANSCRIPTIONAL ACTIVATOR SOXR"/>
    <property type="match status" value="1"/>
</dbReference>
<dbReference type="CDD" id="cd01110">
    <property type="entry name" value="HTH_SoxR"/>
    <property type="match status" value="1"/>
</dbReference>
<organism evidence="9 10">
    <name type="scientific">Jatrophihabitans lederbergiae</name>
    <dbReference type="NCBI Taxonomy" id="3075547"/>
    <lineage>
        <taxon>Bacteria</taxon>
        <taxon>Bacillati</taxon>
        <taxon>Actinomycetota</taxon>
        <taxon>Actinomycetes</taxon>
        <taxon>Jatrophihabitantales</taxon>
        <taxon>Jatrophihabitantaceae</taxon>
        <taxon>Jatrophihabitans</taxon>
    </lineage>
</organism>
<keyword evidence="5" id="KW-0805">Transcription regulation</keyword>
<dbReference type="SUPFAM" id="SSF46955">
    <property type="entry name" value="Putative DNA-binding domain"/>
    <property type="match status" value="1"/>
</dbReference>
<name>A0ABU2JAS2_9ACTN</name>
<comment type="caution">
    <text evidence="9">The sequence shown here is derived from an EMBL/GenBank/DDBJ whole genome shotgun (WGS) entry which is preliminary data.</text>
</comment>
<dbReference type="SMART" id="SM00422">
    <property type="entry name" value="HTH_MERR"/>
    <property type="match status" value="1"/>
</dbReference>
<dbReference type="InterPro" id="IPR000551">
    <property type="entry name" value="MerR-type_HTH_dom"/>
</dbReference>